<reference evidence="8" key="2">
    <citation type="submission" date="2020-05" db="UniProtKB">
        <authorList>
            <consortium name="EnsemblMetazoa"/>
        </authorList>
    </citation>
    <scope>IDENTIFICATION</scope>
    <source>
        <strain evidence="8">wikel</strain>
    </source>
</reference>
<comment type="subcellular location">
    <subcellularLocation>
        <location evidence="1">Membrane</location>
        <topology evidence="1">Multi-pass membrane protein</topology>
    </subcellularLocation>
</comment>
<feature type="transmembrane region" description="Helical" evidence="6">
    <location>
        <begin position="150"/>
        <end position="174"/>
    </location>
</feature>
<dbReference type="Pfam" id="PF00002">
    <property type="entry name" value="7tm_2"/>
    <property type="match status" value="1"/>
</dbReference>
<dbReference type="EMBL" id="ABJB011036133">
    <property type="status" value="NOT_ANNOTATED_CDS"/>
    <property type="molecule type" value="Genomic_DNA"/>
</dbReference>
<dbReference type="HOGENOM" id="CLU_700739_0_0_1"/>
<dbReference type="EMBL" id="ABJB010253616">
    <property type="status" value="NOT_ANNOTATED_CDS"/>
    <property type="molecule type" value="Genomic_DNA"/>
</dbReference>
<sequence>MAQVDANCFWAEQDGGAQGVAWPHASAICGERSSGGHLAQLSSASEVDVVLESSAAFATSRRPQLPELLWIAAFLNFSADALVALAAISELSVDILSPTSAMVEWNMSRSSGWQPRGLKLDIWRTVPDADVQQLKPVSEGSPRPSPAIMVIRIMGCCVVLILTGFTLIVFLTSGTAYPDVVAQIFSEFSIMGAYTCVLMTTTDQRQLTEKQCMVAAVCLQFFFLSTFLFLMLESAYMAKLLVGMFPESLPFNSASVSGAGWGVPAIITGLFAWAFPDKYTRGGQVTQLASKWASLILLASTTLSWATGAAAEQHKTRGLFVCFSVSSIMLGVFVRKKLMTKVGLTTAVRDISSGSSVQTWSRSSPTESDASRANTASTLTSPADSYQNVKIFRN</sequence>
<feature type="transmembrane region" description="Helical" evidence="6">
    <location>
        <begin position="288"/>
        <end position="306"/>
    </location>
</feature>
<keyword evidence="4 6" id="KW-0472">Membrane</keyword>
<feature type="region of interest" description="Disordered" evidence="5">
    <location>
        <begin position="356"/>
        <end position="380"/>
    </location>
</feature>
<dbReference type="EMBL" id="ABJB010968989">
    <property type="status" value="NOT_ANNOTATED_CDS"/>
    <property type="molecule type" value="Genomic_DNA"/>
</dbReference>
<evidence type="ECO:0000256" key="6">
    <source>
        <dbReference type="SAM" id="Phobius"/>
    </source>
</evidence>
<evidence type="ECO:0000313" key="8">
    <source>
        <dbReference type="EnsemblMetazoa" id="ISCW012526-PA"/>
    </source>
</evidence>
<proteinExistence type="predicted"/>
<dbReference type="EnsemblMetazoa" id="ISCW012526-RA">
    <property type="protein sequence ID" value="ISCW012526-PA"/>
    <property type="gene ID" value="ISCW012526"/>
</dbReference>
<feature type="transmembrane region" description="Helical" evidence="6">
    <location>
        <begin position="212"/>
        <end position="238"/>
    </location>
</feature>
<evidence type="ECO:0000256" key="5">
    <source>
        <dbReference type="SAM" id="MobiDB-lite"/>
    </source>
</evidence>
<dbReference type="InterPro" id="IPR000832">
    <property type="entry name" value="GPCR_2_secretin-like"/>
</dbReference>
<evidence type="ECO:0000313" key="9">
    <source>
        <dbReference type="Proteomes" id="UP000001555"/>
    </source>
</evidence>
<feature type="transmembrane region" description="Helical" evidence="6">
    <location>
        <begin position="318"/>
        <end position="334"/>
    </location>
</feature>
<keyword evidence="9" id="KW-1185">Reference proteome</keyword>
<dbReference type="EMBL" id="DS926328">
    <property type="protein sequence ID" value="EEC17636.1"/>
    <property type="molecule type" value="Genomic_DNA"/>
</dbReference>
<dbReference type="PaxDb" id="6945-B7QFL7"/>
<dbReference type="OrthoDB" id="6417148at2759"/>
<accession>B7QFL7</accession>
<dbReference type="VEuPathDB" id="VectorBase:ISCW012526"/>
<evidence type="ECO:0000256" key="2">
    <source>
        <dbReference type="ARBA" id="ARBA00022692"/>
    </source>
</evidence>
<dbReference type="EMBL" id="ABJB010008659">
    <property type="status" value="NOT_ANNOTATED_CDS"/>
    <property type="molecule type" value="Genomic_DNA"/>
</dbReference>
<evidence type="ECO:0000256" key="1">
    <source>
        <dbReference type="ARBA" id="ARBA00004141"/>
    </source>
</evidence>
<dbReference type="VEuPathDB" id="VectorBase:ISCI012526"/>
<dbReference type="GO" id="GO:0016020">
    <property type="term" value="C:membrane"/>
    <property type="evidence" value="ECO:0007669"/>
    <property type="project" value="UniProtKB-SubCell"/>
</dbReference>
<dbReference type="AlphaFoldDB" id="B7QFL7"/>
<name>B7QFL7_IXOSC</name>
<feature type="transmembrane region" description="Helical" evidence="6">
    <location>
        <begin position="258"/>
        <end position="276"/>
    </location>
</feature>
<protein>
    <submittedName>
        <fullName evidence="7 8">Uncharacterized protein</fullName>
    </submittedName>
</protein>
<keyword evidence="2 6" id="KW-0812">Transmembrane</keyword>
<dbReference type="InParanoid" id="B7QFL7"/>
<organism>
    <name type="scientific">Ixodes scapularis</name>
    <name type="common">Black-legged tick</name>
    <name type="synonym">Deer tick</name>
    <dbReference type="NCBI Taxonomy" id="6945"/>
    <lineage>
        <taxon>Eukaryota</taxon>
        <taxon>Metazoa</taxon>
        <taxon>Ecdysozoa</taxon>
        <taxon>Arthropoda</taxon>
        <taxon>Chelicerata</taxon>
        <taxon>Arachnida</taxon>
        <taxon>Acari</taxon>
        <taxon>Parasitiformes</taxon>
        <taxon>Ixodida</taxon>
        <taxon>Ixodoidea</taxon>
        <taxon>Ixodidae</taxon>
        <taxon>Ixodinae</taxon>
        <taxon>Ixodes</taxon>
    </lineage>
</organism>
<dbReference type="GO" id="GO:0004930">
    <property type="term" value="F:G protein-coupled receptor activity"/>
    <property type="evidence" value="ECO:0007669"/>
    <property type="project" value="InterPro"/>
</dbReference>
<dbReference type="Proteomes" id="UP000001555">
    <property type="component" value="Unassembled WGS sequence"/>
</dbReference>
<evidence type="ECO:0000313" key="7">
    <source>
        <dbReference type="EMBL" id="EEC17636.1"/>
    </source>
</evidence>
<feature type="transmembrane region" description="Helical" evidence="6">
    <location>
        <begin position="180"/>
        <end position="200"/>
    </location>
</feature>
<gene>
    <name evidence="7" type="ORF">IscW_ISCW012526</name>
</gene>
<dbReference type="VEuPathDB" id="VectorBase:ISCP_025608"/>
<dbReference type="EMBL" id="ABJB010054511">
    <property type="status" value="NOT_ANNOTATED_CDS"/>
    <property type="molecule type" value="Genomic_DNA"/>
</dbReference>
<evidence type="ECO:0000256" key="4">
    <source>
        <dbReference type="ARBA" id="ARBA00023136"/>
    </source>
</evidence>
<dbReference type="EMBL" id="ABJB010065512">
    <property type="status" value="NOT_ANNOTATED_CDS"/>
    <property type="molecule type" value="Genomic_DNA"/>
</dbReference>
<dbReference type="Gene3D" id="1.20.1070.10">
    <property type="entry name" value="Rhodopsin 7-helix transmembrane proteins"/>
    <property type="match status" value="1"/>
</dbReference>
<reference evidence="7 9" key="1">
    <citation type="submission" date="2008-03" db="EMBL/GenBank/DDBJ databases">
        <title>Annotation of Ixodes scapularis.</title>
        <authorList>
            <consortium name="Ixodes scapularis Genome Project Consortium"/>
            <person name="Caler E."/>
            <person name="Hannick L.I."/>
            <person name="Bidwell S."/>
            <person name="Joardar V."/>
            <person name="Thiagarajan M."/>
            <person name="Amedeo P."/>
            <person name="Galinsky K.J."/>
            <person name="Schobel S."/>
            <person name="Inman J."/>
            <person name="Hostetler J."/>
            <person name="Miller J."/>
            <person name="Hammond M."/>
            <person name="Megy K."/>
            <person name="Lawson D."/>
            <person name="Kodira C."/>
            <person name="Sutton G."/>
            <person name="Meyer J."/>
            <person name="Hill C.A."/>
            <person name="Birren B."/>
            <person name="Nene V."/>
            <person name="Collins F."/>
            <person name="Alarcon-Chaidez F."/>
            <person name="Wikel S."/>
            <person name="Strausberg R."/>
        </authorList>
    </citation>
    <scope>NUCLEOTIDE SEQUENCE [LARGE SCALE GENOMIC DNA]</scope>
    <source>
        <strain evidence="9">Wikel</strain>
        <strain evidence="7">Wikel colony</strain>
    </source>
</reference>
<dbReference type="EMBL" id="ABJB011021575">
    <property type="status" value="NOT_ANNOTATED_CDS"/>
    <property type="molecule type" value="Genomic_DNA"/>
</dbReference>
<evidence type="ECO:0000256" key="3">
    <source>
        <dbReference type="ARBA" id="ARBA00022989"/>
    </source>
</evidence>
<dbReference type="EMBL" id="ABJB010688642">
    <property type="status" value="NOT_ANNOTATED_CDS"/>
    <property type="molecule type" value="Genomic_DNA"/>
</dbReference>
<keyword evidence="3 6" id="KW-1133">Transmembrane helix</keyword>